<dbReference type="Proteomes" id="UP000028582">
    <property type="component" value="Unassembled WGS sequence"/>
</dbReference>
<dbReference type="Gene3D" id="4.10.60.10">
    <property type="entry name" value="Zinc finger, CCHC-type"/>
    <property type="match status" value="1"/>
</dbReference>
<feature type="region of interest" description="Disordered" evidence="2">
    <location>
        <begin position="474"/>
        <end position="497"/>
    </location>
</feature>
<feature type="compositionally biased region" description="Low complexity" evidence="2">
    <location>
        <begin position="112"/>
        <end position="124"/>
    </location>
</feature>
<dbReference type="GO" id="GO:0003676">
    <property type="term" value="F:nucleic acid binding"/>
    <property type="evidence" value="ECO:0007669"/>
    <property type="project" value="InterPro"/>
</dbReference>
<feature type="domain" description="CCHC-type" evidence="3">
    <location>
        <begin position="454"/>
        <end position="468"/>
    </location>
</feature>
<dbReference type="AlphaFoldDB" id="A0A081A7R7"/>
<name>A0A081A7R7_PHYNI</name>
<reference evidence="4 5" key="1">
    <citation type="submission" date="2013-11" db="EMBL/GenBank/DDBJ databases">
        <title>The Genome Sequence of Phytophthora parasitica P1976.</title>
        <authorList>
            <consortium name="The Broad Institute Genomics Platform"/>
            <person name="Russ C."/>
            <person name="Tyler B."/>
            <person name="Panabieres F."/>
            <person name="Shan W."/>
            <person name="Tripathy S."/>
            <person name="Grunwald N."/>
            <person name="Machado M."/>
            <person name="Johnson C.S."/>
            <person name="Walker B."/>
            <person name="Young S."/>
            <person name="Zeng Q."/>
            <person name="Gargeya S."/>
            <person name="Fitzgerald M."/>
            <person name="Haas B."/>
            <person name="Abouelleil A."/>
            <person name="Allen A.W."/>
            <person name="Alvarado L."/>
            <person name="Arachchi H.M."/>
            <person name="Berlin A.M."/>
            <person name="Chapman S.B."/>
            <person name="Gainer-Dewar J."/>
            <person name="Goldberg J."/>
            <person name="Griggs A."/>
            <person name="Gujja S."/>
            <person name="Hansen M."/>
            <person name="Howarth C."/>
            <person name="Imamovic A."/>
            <person name="Ireland A."/>
            <person name="Larimer J."/>
            <person name="McCowan C."/>
            <person name="Murphy C."/>
            <person name="Pearson M."/>
            <person name="Poon T.W."/>
            <person name="Priest M."/>
            <person name="Roberts A."/>
            <person name="Saif S."/>
            <person name="Shea T."/>
            <person name="Sisk P."/>
            <person name="Sykes S."/>
            <person name="Wortman J."/>
            <person name="Nusbaum C."/>
            <person name="Birren B."/>
        </authorList>
    </citation>
    <scope>NUCLEOTIDE SEQUENCE [LARGE SCALE GENOMIC DNA]</scope>
    <source>
        <strain evidence="4 5">P1976</strain>
    </source>
</reference>
<dbReference type="EMBL" id="ANJA01001736">
    <property type="protein sequence ID" value="ETO74928.1"/>
    <property type="molecule type" value="Genomic_DNA"/>
</dbReference>
<dbReference type="SUPFAM" id="SSF57756">
    <property type="entry name" value="Retrovirus zinc finger-like domains"/>
    <property type="match status" value="1"/>
</dbReference>
<evidence type="ECO:0000256" key="1">
    <source>
        <dbReference type="PROSITE-ProRule" id="PRU00047"/>
    </source>
</evidence>
<accession>A0A081A7R7</accession>
<dbReference type="OrthoDB" id="117242at2759"/>
<feature type="compositionally biased region" description="Polar residues" evidence="2">
    <location>
        <begin position="1"/>
        <end position="13"/>
    </location>
</feature>
<sequence>MTAVTERSTSAVQASAKKQRQPGAATTVDTGDGVVVTLETSEIRPSTGRTPMNLDMGGFTFCSLDGGEPTRGSTGCLGAGRNARSDSEGVGRGNSASSGGGRDGRSNDTPPAGGARSDTDAGAGADDEMDAGVAVEAINLTGAGNGGGQGGGGPSRAPPAAAANDAKALKHMKFKGLDDNMPVTMWLKMVHAEVRRLVVTMGVEWRDDQLYHEVSSQLNGEARRWFATVMESVSPEEESINTLASMLCAKYMTHRTGPEVRVPEGYEQFGGGDARAGTQAPNAGRGGEPGDPPTWATTAMARWYEREAQQGRRPLAAAAGGDEREQLGIDGESKSVMTGYGPAWGAPQKRPVYDTEGRQVTVEPVRRSGGNRFRQGFNCDRGGTRGRRPGGDQHFRRPTKTLRVEAKYGGGQGTTGATNPAYATREARLLNLERHQARTKTQKAPFEPYPVTECFYCGREGHFARDCRLKQSDLAAGQPKTEQDENDGSSAGNAQRA</sequence>
<comment type="caution">
    <text evidence="4">The sequence shown here is derived from an EMBL/GenBank/DDBJ whole genome shotgun (WGS) entry which is preliminary data.</text>
</comment>
<evidence type="ECO:0000313" key="5">
    <source>
        <dbReference type="Proteomes" id="UP000028582"/>
    </source>
</evidence>
<evidence type="ECO:0000259" key="3">
    <source>
        <dbReference type="PROSITE" id="PS50158"/>
    </source>
</evidence>
<keyword evidence="1" id="KW-0862">Zinc</keyword>
<dbReference type="SMART" id="SM00343">
    <property type="entry name" value="ZnF_C2HC"/>
    <property type="match status" value="1"/>
</dbReference>
<organism evidence="4 5">
    <name type="scientific">Phytophthora nicotianae P1976</name>
    <dbReference type="NCBI Taxonomy" id="1317066"/>
    <lineage>
        <taxon>Eukaryota</taxon>
        <taxon>Sar</taxon>
        <taxon>Stramenopiles</taxon>
        <taxon>Oomycota</taxon>
        <taxon>Peronosporomycetes</taxon>
        <taxon>Peronosporales</taxon>
        <taxon>Peronosporaceae</taxon>
        <taxon>Phytophthora</taxon>
    </lineage>
</organism>
<dbReference type="GO" id="GO:0008270">
    <property type="term" value="F:zinc ion binding"/>
    <property type="evidence" value="ECO:0007669"/>
    <property type="project" value="UniProtKB-KW"/>
</dbReference>
<proteinExistence type="predicted"/>
<feature type="region of interest" description="Disordered" evidence="2">
    <location>
        <begin position="271"/>
        <end position="293"/>
    </location>
</feature>
<keyword evidence="1" id="KW-0479">Metal-binding</keyword>
<feature type="compositionally biased region" description="Polar residues" evidence="2">
    <location>
        <begin position="488"/>
        <end position="497"/>
    </location>
</feature>
<feature type="region of interest" description="Disordered" evidence="2">
    <location>
        <begin position="368"/>
        <end position="396"/>
    </location>
</feature>
<evidence type="ECO:0000256" key="2">
    <source>
        <dbReference type="SAM" id="MobiDB-lite"/>
    </source>
</evidence>
<evidence type="ECO:0000313" key="4">
    <source>
        <dbReference type="EMBL" id="ETO74928.1"/>
    </source>
</evidence>
<dbReference type="InterPro" id="IPR036875">
    <property type="entry name" value="Znf_CCHC_sf"/>
</dbReference>
<feature type="region of interest" description="Disordered" evidence="2">
    <location>
        <begin position="61"/>
        <end position="126"/>
    </location>
</feature>
<dbReference type="InterPro" id="IPR001878">
    <property type="entry name" value="Znf_CCHC"/>
</dbReference>
<dbReference type="Pfam" id="PF00098">
    <property type="entry name" value="zf-CCHC"/>
    <property type="match status" value="1"/>
</dbReference>
<gene>
    <name evidence="4" type="ORF">F444_09414</name>
</gene>
<dbReference type="PROSITE" id="PS50158">
    <property type="entry name" value="ZF_CCHC"/>
    <property type="match status" value="1"/>
</dbReference>
<feature type="compositionally biased region" description="Low complexity" evidence="2">
    <location>
        <begin position="23"/>
        <end position="33"/>
    </location>
</feature>
<feature type="region of interest" description="Disordered" evidence="2">
    <location>
        <begin position="1"/>
        <end position="33"/>
    </location>
</feature>
<protein>
    <recommendedName>
        <fullName evidence="3">CCHC-type domain-containing protein</fullName>
    </recommendedName>
</protein>
<keyword evidence="1" id="KW-0863">Zinc-finger</keyword>